<gene>
    <name evidence="1" type="ORF">SAMN05444484_11049</name>
</gene>
<dbReference type="AlphaFoldDB" id="A0A1M7LUE1"/>
<dbReference type="Proteomes" id="UP000184028">
    <property type="component" value="Unassembled WGS sequence"/>
</dbReference>
<proteinExistence type="predicted"/>
<keyword evidence="2" id="KW-1185">Reference proteome</keyword>
<sequence>MENTVELEKYKIQKPENWASQINDTQLTESIKESEFSSKQVEEGRDYCYFLDKIYYTSDTENSEYACVAYTLNEP</sequence>
<name>A0A1M7LUE1_9FLAO</name>
<evidence type="ECO:0000313" key="2">
    <source>
        <dbReference type="Proteomes" id="UP000184028"/>
    </source>
</evidence>
<accession>A0A1M7LUE1</accession>
<reference evidence="2" key="1">
    <citation type="submission" date="2016-11" db="EMBL/GenBank/DDBJ databases">
        <authorList>
            <person name="Varghese N."/>
            <person name="Submissions S."/>
        </authorList>
    </citation>
    <scope>NUCLEOTIDE SEQUENCE [LARGE SCALE GENOMIC DNA]</scope>
    <source>
        <strain evidence="2">DSM 24724</strain>
    </source>
</reference>
<evidence type="ECO:0000313" key="1">
    <source>
        <dbReference type="EMBL" id="SHM81354.1"/>
    </source>
</evidence>
<protein>
    <submittedName>
        <fullName evidence="1">Uncharacterized protein</fullName>
    </submittedName>
</protein>
<dbReference type="STRING" id="946677.SAMN05444484_11049"/>
<organism evidence="1 2">
    <name type="scientific">Flavobacterium chilense</name>
    <dbReference type="NCBI Taxonomy" id="946677"/>
    <lineage>
        <taxon>Bacteria</taxon>
        <taxon>Pseudomonadati</taxon>
        <taxon>Bacteroidota</taxon>
        <taxon>Flavobacteriia</taxon>
        <taxon>Flavobacteriales</taxon>
        <taxon>Flavobacteriaceae</taxon>
        <taxon>Flavobacterium</taxon>
    </lineage>
</organism>
<dbReference type="EMBL" id="FRBT01000010">
    <property type="protein sequence ID" value="SHM81354.1"/>
    <property type="molecule type" value="Genomic_DNA"/>
</dbReference>